<evidence type="ECO:0000256" key="1">
    <source>
        <dbReference type="ARBA" id="ARBA00004651"/>
    </source>
</evidence>
<keyword evidence="2" id="KW-1003">Cell membrane</keyword>
<comment type="caution">
    <text evidence="7">The sequence shown here is derived from an EMBL/GenBank/DDBJ whole genome shotgun (WGS) entry which is preliminary data.</text>
</comment>
<evidence type="ECO:0000256" key="6">
    <source>
        <dbReference type="SAM" id="Phobius"/>
    </source>
</evidence>
<proteinExistence type="predicted"/>
<dbReference type="PANTHER" id="PTHR43124">
    <property type="entry name" value="PURINE EFFLUX PUMP PBUE"/>
    <property type="match status" value="1"/>
</dbReference>
<accession>A0ABN1FWK1</accession>
<feature type="transmembrane region" description="Helical" evidence="6">
    <location>
        <begin position="77"/>
        <end position="98"/>
    </location>
</feature>
<feature type="transmembrane region" description="Helical" evidence="6">
    <location>
        <begin position="14"/>
        <end position="34"/>
    </location>
</feature>
<dbReference type="EMBL" id="BAAADS010000009">
    <property type="protein sequence ID" value="GAA0599281.1"/>
    <property type="molecule type" value="Genomic_DNA"/>
</dbReference>
<dbReference type="Proteomes" id="UP001500866">
    <property type="component" value="Unassembled WGS sequence"/>
</dbReference>
<keyword evidence="4 6" id="KW-1133">Transmembrane helix</keyword>
<reference evidence="7 8" key="1">
    <citation type="journal article" date="2019" name="Int. J. Syst. Evol. Microbiol.">
        <title>The Global Catalogue of Microorganisms (GCM) 10K type strain sequencing project: providing services to taxonomists for standard genome sequencing and annotation.</title>
        <authorList>
            <consortium name="The Broad Institute Genomics Platform"/>
            <consortium name="The Broad Institute Genome Sequencing Center for Infectious Disease"/>
            <person name="Wu L."/>
            <person name="Ma J."/>
        </authorList>
    </citation>
    <scope>NUCLEOTIDE SEQUENCE [LARGE SCALE GENOMIC DNA]</scope>
    <source>
        <strain evidence="7 8">JCM 15395</strain>
    </source>
</reference>
<evidence type="ECO:0008006" key="9">
    <source>
        <dbReference type="Google" id="ProtNLM"/>
    </source>
</evidence>
<feature type="transmembrane region" description="Helical" evidence="6">
    <location>
        <begin position="46"/>
        <end position="71"/>
    </location>
</feature>
<evidence type="ECO:0000313" key="7">
    <source>
        <dbReference type="EMBL" id="GAA0599281.1"/>
    </source>
</evidence>
<evidence type="ECO:0000256" key="2">
    <source>
        <dbReference type="ARBA" id="ARBA00022475"/>
    </source>
</evidence>
<gene>
    <name evidence="7" type="ORF">GCM10009001_14460</name>
</gene>
<keyword evidence="8" id="KW-1185">Reference proteome</keyword>
<keyword evidence="3 6" id="KW-0812">Transmembrane</keyword>
<evidence type="ECO:0000256" key="4">
    <source>
        <dbReference type="ARBA" id="ARBA00022989"/>
    </source>
</evidence>
<name>A0ABN1FWK1_9BACI</name>
<evidence type="ECO:0000313" key="8">
    <source>
        <dbReference type="Proteomes" id="UP001500866"/>
    </source>
</evidence>
<evidence type="ECO:0000256" key="3">
    <source>
        <dbReference type="ARBA" id="ARBA00022692"/>
    </source>
</evidence>
<dbReference type="PANTHER" id="PTHR43124:SF3">
    <property type="entry name" value="CHLORAMPHENICOL EFFLUX PUMP RV0191"/>
    <property type="match status" value="1"/>
</dbReference>
<keyword evidence="5 6" id="KW-0472">Membrane</keyword>
<evidence type="ECO:0000256" key="5">
    <source>
        <dbReference type="ARBA" id="ARBA00023136"/>
    </source>
</evidence>
<protein>
    <recommendedName>
        <fullName evidence="9">MFS transporter</fullName>
    </recommendedName>
</protein>
<dbReference type="InterPro" id="IPR050189">
    <property type="entry name" value="MFS_Efflux_Transporters"/>
</dbReference>
<comment type="subcellular location">
    <subcellularLocation>
        <location evidence="1">Cell membrane</location>
        <topology evidence="1">Multi-pass membrane protein</topology>
    </subcellularLocation>
</comment>
<organism evidence="7 8">
    <name type="scientific">Virgibacillus siamensis</name>
    <dbReference type="NCBI Taxonomy" id="480071"/>
    <lineage>
        <taxon>Bacteria</taxon>
        <taxon>Bacillati</taxon>
        <taxon>Bacillota</taxon>
        <taxon>Bacilli</taxon>
        <taxon>Bacillales</taxon>
        <taxon>Bacillaceae</taxon>
        <taxon>Virgibacillus</taxon>
    </lineage>
</organism>
<dbReference type="InterPro" id="IPR036259">
    <property type="entry name" value="MFS_trans_sf"/>
</dbReference>
<sequence length="116" mass="12608">MLALFTFLLQFASLAWFMCFLFGAGTFGLVPILNSKIIIPAPEAPALSGTIAASVFNLANSIGATLGTILLNNQLTYTTTTLVAAGMILFGMILTIFMHRVEDKTLFQMHEEAEQF</sequence>
<dbReference type="SUPFAM" id="SSF103473">
    <property type="entry name" value="MFS general substrate transporter"/>
    <property type="match status" value="1"/>
</dbReference>